<dbReference type="CDD" id="cd01942">
    <property type="entry name" value="ribokinase_group_A"/>
    <property type="match status" value="1"/>
</dbReference>
<dbReference type="Pfam" id="PF00294">
    <property type="entry name" value="PfkB"/>
    <property type="match status" value="1"/>
</dbReference>
<evidence type="ECO:0000313" key="4">
    <source>
        <dbReference type="EMBL" id="CAM32651.1"/>
    </source>
</evidence>
<dbReference type="InterPro" id="IPR029056">
    <property type="entry name" value="Ribokinase-like"/>
</dbReference>
<reference evidence="4" key="2">
    <citation type="submission" date="2007-02" db="EMBL/GenBank/DDBJ databases">
        <title>Genome sequence of the nitrogen fixing bacterium Herbaspirillum seropedicae.</title>
        <authorList>
            <person name="Pedrosa F.O."/>
        </authorList>
    </citation>
    <scope>NUCLEOTIDE SEQUENCE</scope>
</reference>
<evidence type="ECO:0000259" key="3">
    <source>
        <dbReference type="Pfam" id="PF00294"/>
    </source>
</evidence>
<dbReference type="EMBL" id="AM490556">
    <property type="protein sequence ID" value="CAM32651.1"/>
    <property type="molecule type" value="Genomic_DNA"/>
</dbReference>
<dbReference type="InterPro" id="IPR011611">
    <property type="entry name" value="PfkB_dom"/>
</dbReference>
<dbReference type="GO" id="GO:0016301">
    <property type="term" value="F:kinase activity"/>
    <property type="evidence" value="ECO:0007669"/>
    <property type="project" value="UniProtKB-KW"/>
</dbReference>
<dbReference type="SUPFAM" id="SSF53613">
    <property type="entry name" value="Ribokinase-like"/>
    <property type="match status" value="1"/>
</dbReference>
<accession>A2RPZ4</accession>
<keyword evidence="2 4" id="KW-0418">Kinase</keyword>
<reference evidence="4" key="1">
    <citation type="submission" date="2007-01" db="EMBL/GenBank/DDBJ databases">
        <title>A two-dimensional proteome reference map of Herbaspirillum seropedicae proteins.</title>
        <authorList>
            <person name="Chaves D.F.S."/>
            <person name="Ferrer P.P."/>
            <person name="Monteiro R.A."/>
            <person name="Souza E.M."/>
            <person name="Cruz L.M."/>
            <person name="Pedrosa F.O."/>
        </authorList>
    </citation>
    <scope>NUCLEOTIDE SEQUENCE</scope>
</reference>
<dbReference type="PROSITE" id="PS00583">
    <property type="entry name" value="PFKB_KINASES_1"/>
    <property type="match status" value="1"/>
</dbReference>
<proteinExistence type="predicted"/>
<evidence type="ECO:0000256" key="2">
    <source>
        <dbReference type="ARBA" id="ARBA00022777"/>
    </source>
</evidence>
<feature type="domain" description="Carbohydrate kinase PfkB" evidence="3">
    <location>
        <begin position="78"/>
        <end position="341"/>
    </location>
</feature>
<organism evidence="4">
    <name type="scientific">Herbaspirillum seropedicae</name>
    <dbReference type="NCBI Taxonomy" id="964"/>
    <lineage>
        <taxon>Bacteria</taxon>
        <taxon>Pseudomonadati</taxon>
        <taxon>Pseudomonadota</taxon>
        <taxon>Betaproteobacteria</taxon>
        <taxon>Burkholderiales</taxon>
        <taxon>Oxalobacteraceae</taxon>
        <taxon>Herbaspirillum</taxon>
    </lineage>
</organism>
<dbReference type="Gene3D" id="3.40.1190.20">
    <property type="match status" value="1"/>
</dbReference>
<evidence type="ECO:0000256" key="1">
    <source>
        <dbReference type="ARBA" id="ARBA00022679"/>
    </source>
</evidence>
<gene>
    <name evidence="4" type="primary">HS272.0552</name>
</gene>
<dbReference type="InterPro" id="IPR002173">
    <property type="entry name" value="Carboh/pur_kinase_PfkB_CS"/>
</dbReference>
<name>A2RPZ4_HERSE</name>
<dbReference type="PANTHER" id="PTHR10584">
    <property type="entry name" value="SUGAR KINASE"/>
    <property type="match status" value="1"/>
</dbReference>
<sequence length="359" mass="39021">MPWSRATASTCSIPEPALPVRAHRTHQSQPEHRFSSTMRHQSLLASIPMSSLICGSLAYDNIMQYEGRFAEALLADQLHKVNVSFLVPTMRREFGGCAGNIAYNLKLLGGDPVIMATVGLDSAPYLERFAELGISTRCVRQIDSSFTAQCFITTDADSNQITAFHPGAMTWSHENKVADAGPVKFAIVAPDGRDGMLQHAQQAAELNIPLIFDPGQGMPMFDGEDLKNFIDLATYVAVNDYEAELLTARTGLSLAQIAERTKALIVTRGELGADIFEGGKKFDIPCVPADRIADPTGCGDAFRAGMLFGLTEGYDWETTGRLASLMGSLKIASQGPQNHAPSRAEIEERFHAAFGYRFA</sequence>
<dbReference type="AlphaFoldDB" id="A2RPZ4"/>
<dbReference type="PANTHER" id="PTHR10584:SF166">
    <property type="entry name" value="RIBOKINASE"/>
    <property type="match status" value="1"/>
</dbReference>
<keyword evidence="1" id="KW-0808">Transferase</keyword>
<protein>
    <submittedName>
        <fullName evidence="4">Sugar kinase ribokinase family protein</fullName>
    </submittedName>
</protein>